<dbReference type="SUPFAM" id="SSF49373">
    <property type="entry name" value="Invasin/intimin cell-adhesion fragments"/>
    <property type="match status" value="1"/>
</dbReference>
<dbReference type="InterPro" id="IPR013783">
    <property type="entry name" value="Ig-like_fold"/>
</dbReference>
<dbReference type="Gene3D" id="2.60.40.10">
    <property type="entry name" value="Immunoglobulins"/>
    <property type="match status" value="1"/>
</dbReference>
<evidence type="ECO:0000256" key="1">
    <source>
        <dbReference type="ARBA" id="ARBA00010116"/>
    </source>
</evidence>
<evidence type="ECO:0000313" key="4">
    <source>
        <dbReference type="Proteomes" id="UP000294555"/>
    </source>
</evidence>
<gene>
    <name evidence="3" type="ORF">EZJ58_4248</name>
</gene>
<comment type="caution">
    <text evidence="3">The sequence shown here is derived from an EMBL/GenBank/DDBJ whole genome shotgun (WGS) entry which is preliminary data.</text>
</comment>
<dbReference type="RefSeq" id="WP_132925084.1">
    <property type="nucleotide sequence ID" value="NZ_SJOI01000001.1"/>
</dbReference>
<organism evidence="3 4">
    <name type="scientific">Sodalis ligni</name>
    <dbReference type="NCBI Taxonomy" id="2697027"/>
    <lineage>
        <taxon>Bacteria</taxon>
        <taxon>Pseudomonadati</taxon>
        <taxon>Pseudomonadota</taxon>
        <taxon>Gammaproteobacteria</taxon>
        <taxon>Enterobacterales</taxon>
        <taxon>Bruguierivoracaceae</taxon>
        <taxon>Sodalis</taxon>
    </lineage>
</organism>
<dbReference type="InterPro" id="IPR008964">
    <property type="entry name" value="Invasin/intimin_cell_adhesion"/>
</dbReference>
<keyword evidence="4" id="KW-1185">Reference proteome</keyword>
<protein>
    <recommendedName>
        <fullName evidence="2">Big-1 domain-containing protein</fullName>
    </recommendedName>
</protein>
<dbReference type="InterPro" id="IPR003344">
    <property type="entry name" value="Big_1_dom"/>
</dbReference>
<dbReference type="Proteomes" id="UP000294555">
    <property type="component" value="Unassembled WGS sequence"/>
</dbReference>
<dbReference type="Pfam" id="PF02369">
    <property type="entry name" value="Big_1"/>
    <property type="match status" value="1"/>
</dbReference>
<sequence length="224" mass="23980">MSSAYPCTRPLFTLRPPLLPQVFNGVIHTIQIDLAGGLYLQVPLYPDVEINDIIHVFFSSNDFPLVSFIIQTLPGLPRSFLFPASVATVGPHFAFYVAEDFAGNTSISERVDFQIVQSLQQNSLLTATVLANNALADGVSTNIVRATLYDASGYPSSGQVLRLTASGQAQHPQFVVTDVTGNAFIPITNTVPGVVILNIELGTNPATSTSAQVVFTVPGQSICR</sequence>
<name>A0A4R1NEH4_9GAMM</name>
<dbReference type="EMBL" id="SJOI01000001">
    <property type="protein sequence ID" value="TCL06024.1"/>
    <property type="molecule type" value="Genomic_DNA"/>
</dbReference>
<feature type="domain" description="Big-1" evidence="2">
    <location>
        <begin position="126"/>
        <end position="215"/>
    </location>
</feature>
<proteinExistence type="inferred from homology"/>
<evidence type="ECO:0000259" key="2">
    <source>
        <dbReference type="Pfam" id="PF02369"/>
    </source>
</evidence>
<dbReference type="AlphaFoldDB" id="A0A4R1NEH4"/>
<reference evidence="3 4" key="1">
    <citation type="submission" date="2019-02" db="EMBL/GenBank/DDBJ databases">
        <title>Investigation of anaerobic lignin degradation for improved lignocellulosic biofuels.</title>
        <authorList>
            <person name="Deangelis K."/>
        </authorList>
    </citation>
    <scope>NUCLEOTIDE SEQUENCE [LARGE SCALE GENOMIC DNA]</scope>
    <source>
        <strain evidence="3 4">159R</strain>
    </source>
</reference>
<comment type="similarity">
    <text evidence="1">Belongs to the intimin/invasin family.</text>
</comment>
<accession>A0A4R1NEH4</accession>
<evidence type="ECO:0000313" key="3">
    <source>
        <dbReference type="EMBL" id="TCL06024.1"/>
    </source>
</evidence>